<keyword evidence="4" id="KW-1185">Reference proteome</keyword>
<protein>
    <submittedName>
        <fullName evidence="3">NAD(P)H nitroreductase</fullName>
    </submittedName>
</protein>
<dbReference type="Proteomes" id="UP001500620">
    <property type="component" value="Unassembled WGS sequence"/>
</dbReference>
<evidence type="ECO:0000259" key="2">
    <source>
        <dbReference type="Pfam" id="PF00881"/>
    </source>
</evidence>
<dbReference type="SUPFAM" id="SSF55469">
    <property type="entry name" value="FMN-dependent nitroreductase-like"/>
    <property type="match status" value="2"/>
</dbReference>
<gene>
    <name evidence="3" type="ORF">GCM10022255_012270</name>
</gene>
<evidence type="ECO:0000256" key="1">
    <source>
        <dbReference type="SAM" id="MobiDB-lite"/>
    </source>
</evidence>
<dbReference type="RefSeq" id="WP_345122134.1">
    <property type="nucleotide sequence ID" value="NZ_BAABAT010000002.1"/>
</dbReference>
<dbReference type="InterPro" id="IPR000415">
    <property type="entry name" value="Nitroreductase-like"/>
</dbReference>
<dbReference type="NCBIfam" id="NF047509">
    <property type="entry name" value="Rv3131_FMN_oxido"/>
    <property type="match status" value="1"/>
</dbReference>
<dbReference type="EMBL" id="BAABAT010000002">
    <property type="protein sequence ID" value="GAA4245334.1"/>
    <property type="molecule type" value="Genomic_DNA"/>
</dbReference>
<feature type="domain" description="Nitroreductase" evidence="2">
    <location>
        <begin position="116"/>
        <end position="284"/>
    </location>
</feature>
<organism evidence="3 4">
    <name type="scientific">Dactylosporangium darangshiense</name>
    <dbReference type="NCBI Taxonomy" id="579108"/>
    <lineage>
        <taxon>Bacteria</taxon>
        <taxon>Bacillati</taxon>
        <taxon>Actinomycetota</taxon>
        <taxon>Actinomycetes</taxon>
        <taxon>Micromonosporales</taxon>
        <taxon>Micromonosporaceae</taxon>
        <taxon>Dactylosporangium</taxon>
    </lineage>
</organism>
<evidence type="ECO:0000313" key="3">
    <source>
        <dbReference type="EMBL" id="GAA4245334.1"/>
    </source>
</evidence>
<reference evidence="4" key="1">
    <citation type="journal article" date="2019" name="Int. J. Syst. Evol. Microbiol.">
        <title>The Global Catalogue of Microorganisms (GCM) 10K type strain sequencing project: providing services to taxonomists for standard genome sequencing and annotation.</title>
        <authorList>
            <consortium name="The Broad Institute Genomics Platform"/>
            <consortium name="The Broad Institute Genome Sequencing Center for Infectious Disease"/>
            <person name="Wu L."/>
            <person name="Ma J."/>
        </authorList>
    </citation>
    <scope>NUCLEOTIDE SEQUENCE [LARGE SCALE GENOMIC DNA]</scope>
    <source>
        <strain evidence="4">JCM 17441</strain>
    </source>
</reference>
<dbReference type="Gene3D" id="3.40.109.10">
    <property type="entry name" value="NADH Oxidase"/>
    <property type="match status" value="1"/>
</dbReference>
<accession>A0ABP8CZJ0</accession>
<proteinExistence type="predicted"/>
<feature type="region of interest" description="Disordered" evidence="1">
    <location>
        <begin position="107"/>
        <end position="128"/>
    </location>
</feature>
<evidence type="ECO:0000313" key="4">
    <source>
        <dbReference type="Proteomes" id="UP001500620"/>
    </source>
</evidence>
<sequence length="320" mass="34764">MTRNLRDDIDLVAQASIAALRAPSVLNTQPWRWRLAGAHAELWADRSRQLEGLDPDGRLLLLSCGTALHHAAVTLHSEGYDADVDRLPDPERPDLVARVRRGAERPAEGRLAAAVQRRRTDRRPFADERPADEVLDELRAVAERHGVHLHIVREDQLTAFAAAVARAGAVEHADARFRDDVRAWTTRPRVNGDGIAAHSVVAAGRRTIAPRDFEMDAPPFVDAGAGTDRGTVYALLVTDGDEPRDWLAAGEAMSDVWLTLTDRGLAASPISEVIEVVPVRQALRALLGGVGNPAIAMRIGVPVSSDAPMSAEQRRHLANS</sequence>
<comment type="caution">
    <text evidence="3">The sequence shown here is derived from an EMBL/GenBank/DDBJ whole genome shotgun (WGS) entry which is preliminary data.</text>
</comment>
<name>A0ABP8CZJ0_9ACTN</name>
<dbReference type="Pfam" id="PF00881">
    <property type="entry name" value="Nitroreductase"/>
    <property type="match status" value="1"/>
</dbReference>
<dbReference type="InterPro" id="IPR029479">
    <property type="entry name" value="Nitroreductase"/>
</dbReference>